<proteinExistence type="predicted"/>
<keyword evidence="8" id="KW-0732">Signal</keyword>
<organism evidence="12 13">
    <name type="scientific">Elysia crispata</name>
    <name type="common">lettuce slug</name>
    <dbReference type="NCBI Taxonomy" id="231223"/>
    <lineage>
        <taxon>Eukaryota</taxon>
        <taxon>Metazoa</taxon>
        <taxon>Spiralia</taxon>
        <taxon>Lophotrochozoa</taxon>
        <taxon>Mollusca</taxon>
        <taxon>Gastropoda</taxon>
        <taxon>Heterobranchia</taxon>
        <taxon>Euthyneura</taxon>
        <taxon>Panpulmonata</taxon>
        <taxon>Sacoglossa</taxon>
        <taxon>Placobranchoidea</taxon>
        <taxon>Plakobranchidae</taxon>
        <taxon>Elysia</taxon>
    </lineage>
</organism>
<feature type="transmembrane region" description="Helical" evidence="7">
    <location>
        <begin position="804"/>
        <end position="826"/>
    </location>
</feature>
<feature type="signal peptide" evidence="8">
    <location>
        <begin position="1"/>
        <end position="23"/>
    </location>
</feature>
<feature type="compositionally biased region" description="Basic residues" evidence="6">
    <location>
        <begin position="947"/>
        <end position="956"/>
    </location>
</feature>
<dbReference type="InterPro" id="IPR001304">
    <property type="entry name" value="C-type_lectin-like"/>
</dbReference>
<evidence type="ECO:0000256" key="6">
    <source>
        <dbReference type="SAM" id="MobiDB-lite"/>
    </source>
</evidence>
<dbReference type="PANTHER" id="PTHR11640">
    <property type="entry name" value="NEPHRIN"/>
    <property type="match status" value="1"/>
</dbReference>
<dbReference type="PROSITE" id="PS50853">
    <property type="entry name" value="FN3"/>
    <property type="match status" value="1"/>
</dbReference>
<comment type="subcellular location">
    <subcellularLocation>
        <location evidence="1">Membrane</location>
        <topology evidence="1">Single-pass type I membrane protein</topology>
    </subcellularLocation>
</comment>
<dbReference type="InterPro" id="IPR016186">
    <property type="entry name" value="C-type_lectin-like/link_sf"/>
</dbReference>
<feature type="chain" id="PRO_5042112247" evidence="8">
    <location>
        <begin position="24"/>
        <end position="1031"/>
    </location>
</feature>
<dbReference type="Proteomes" id="UP001283361">
    <property type="component" value="Unassembled WGS sequence"/>
</dbReference>
<dbReference type="GO" id="GO:0050839">
    <property type="term" value="F:cell adhesion molecule binding"/>
    <property type="evidence" value="ECO:0007669"/>
    <property type="project" value="TreeGrafter"/>
</dbReference>
<dbReference type="Gene3D" id="3.10.100.10">
    <property type="entry name" value="Mannose-Binding Protein A, subunit A"/>
    <property type="match status" value="1"/>
</dbReference>
<evidence type="ECO:0000256" key="8">
    <source>
        <dbReference type="SAM" id="SignalP"/>
    </source>
</evidence>
<dbReference type="SUPFAM" id="SSF56436">
    <property type="entry name" value="C-type lectin-like"/>
    <property type="match status" value="1"/>
</dbReference>
<dbReference type="EMBL" id="JAWDGP010000581">
    <property type="protein sequence ID" value="KAK3799363.1"/>
    <property type="molecule type" value="Genomic_DNA"/>
</dbReference>
<evidence type="ECO:0000256" key="4">
    <source>
        <dbReference type="ARBA" id="ARBA00023180"/>
    </source>
</evidence>
<feature type="compositionally biased region" description="Polar residues" evidence="6">
    <location>
        <begin position="918"/>
        <end position="929"/>
    </location>
</feature>
<dbReference type="PROSITE" id="PS50041">
    <property type="entry name" value="C_TYPE_LECTIN_2"/>
    <property type="match status" value="1"/>
</dbReference>
<dbReference type="CDD" id="cd00063">
    <property type="entry name" value="FN3"/>
    <property type="match status" value="1"/>
</dbReference>
<evidence type="ECO:0000256" key="7">
    <source>
        <dbReference type="SAM" id="Phobius"/>
    </source>
</evidence>
<dbReference type="SMART" id="SM00060">
    <property type="entry name" value="FN3"/>
    <property type="match status" value="1"/>
</dbReference>
<feature type="domain" description="Fibronectin type-III" evidence="11">
    <location>
        <begin position="694"/>
        <end position="789"/>
    </location>
</feature>
<dbReference type="InterPro" id="IPR016187">
    <property type="entry name" value="CTDL_fold"/>
</dbReference>
<keyword evidence="7" id="KW-0812">Transmembrane</keyword>
<dbReference type="SUPFAM" id="SSF48726">
    <property type="entry name" value="Immunoglobulin"/>
    <property type="match status" value="1"/>
</dbReference>
<protein>
    <submittedName>
        <fullName evidence="12">Uncharacterized protein</fullName>
    </submittedName>
</protein>
<dbReference type="GO" id="GO:0098609">
    <property type="term" value="P:cell-cell adhesion"/>
    <property type="evidence" value="ECO:0007669"/>
    <property type="project" value="TreeGrafter"/>
</dbReference>
<name>A0AAE1EAZ5_9GAST</name>
<dbReference type="InterPro" id="IPR051275">
    <property type="entry name" value="Cell_adhesion_signaling"/>
</dbReference>
<keyword evidence="13" id="KW-1185">Reference proteome</keyword>
<keyword evidence="3" id="KW-1015">Disulfide bond</keyword>
<dbReference type="InterPro" id="IPR013783">
    <property type="entry name" value="Ig-like_fold"/>
</dbReference>
<evidence type="ECO:0000259" key="11">
    <source>
        <dbReference type="PROSITE" id="PS50853"/>
    </source>
</evidence>
<dbReference type="AlphaFoldDB" id="A0AAE1EAZ5"/>
<dbReference type="PANTHER" id="PTHR11640:SF155">
    <property type="entry name" value="IG-LIKE DOMAIN-CONTAINING PROTEIN"/>
    <property type="match status" value="1"/>
</dbReference>
<reference evidence="12" key="1">
    <citation type="journal article" date="2023" name="G3 (Bethesda)">
        <title>A reference genome for the long-term kleptoplast-retaining sea slug Elysia crispata morphotype clarki.</title>
        <authorList>
            <person name="Eastman K.E."/>
            <person name="Pendleton A.L."/>
            <person name="Shaikh M.A."/>
            <person name="Suttiyut T."/>
            <person name="Ogas R."/>
            <person name="Tomko P."/>
            <person name="Gavelis G."/>
            <person name="Widhalm J.R."/>
            <person name="Wisecaver J.H."/>
        </authorList>
    </citation>
    <scope>NUCLEOTIDE SEQUENCE</scope>
    <source>
        <strain evidence="12">ECLA1</strain>
    </source>
</reference>
<evidence type="ECO:0000313" key="12">
    <source>
        <dbReference type="EMBL" id="KAK3799363.1"/>
    </source>
</evidence>
<dbReference type="InterPro" id="IPR003961">
    <property type="entry name" value="FN3_dom"/>
</dbReference>
<evidence type="ECO:0000256" key="5">
    <source>
        <dbReference type="ARBA" id="ARBA00023319"/>
    </source>
</evidence>
<dbReference type="GO" id="GO:0005886">
    <property type="term" value="C:plasma membrane"/>
    <property type="evidence" value="ECO:0007669"/>
    <property type="project" value="TreeGrafter"/>
</dbReference>
<keyword evidence="4" id="KW-0325">Glycoprotein</keyword>
<feature type="region of interest" description="Disordered" evidence="6">
    <location>
        <begin position="846"/>
        <end position="869"/>
    </location>
</feature>
<accession>A0AAE1EAZ5</accession>
<keyword evidence="2 7" id="KW-0472">Membrane</keyword>
<comment type="caution">
    <text evidence="12">The sequence shown here is derived from an EMBL/GenBank/DDBJ whole genome shotgun (WGS) entry which is preliminary data.</text>
</comment>
<dbReference type="GO" id="GO:0005911">
    <property type="term" value="C:cell-cell junction"/>
    <property type="evidence" value="ECO:0007669"/>
    <property type="project" value="TreeGrafter"/>
</dbReference>
<dbReference type="InterPro" id="IPR036116">
    <property type="entry name" value="FN3_sf"/>
</dbReference>
<gene>
    <name evidence="12" type="ORF">RRG08_063502</name>
</gene>
<dbReference type="Pfam" id="PF13927">
    <property type="entry name" value="Ig_3"/>
    <property type="match status" value="1"/>
</dbReference>
<evidence type="ECO:0000259" key="10">
    <source>
        <dbReference type="PROSITE" id="PS50835"/>
    </source>
</evidence>
<dbReference type="InterPro" id="IPR036179">
    <property type="entry name" value="Ig-like_dom_sf"/>
</dbReference>
<feature type="domain" description="Ig-like" evidence="10">
    <location>
        <begin position="490"/>
        <end position="583"/>
    </location>
</feature>
<dbReference type="SMART" id="SM00034">
    <property type="entry name" value="CLECT"/>
    <property type="match status" value="1"/>
</dbReference>
<feature type="domain" description="C-type lectin" evidence="9">
    <location>
        <begin position="36"/>
        <end position="150"/>
    </location>
</feature>
<dbReference type="InterPro" id="IPR003599">
    <property type="entry name" value="Ig_sub"/>
</dbReference>
<keyword evidence="5" id="KW-0393">Immunoglobulin domain</keyword>
<dbReference type="SMART" id="SM00409">
    <property type="entry name" value="IG"/>
    <property type="match status" value="1"/>
</dbReference>
<dbReference type="InterPro" id="IPR007110">
    <property type="entry name" value="Ig-like_dom"/>
</dbReference>
<evidence type="ECO:0000256" key="3">
    <source>
        <dbReference type="ARBA" id="ARBA00023157"/>
    </source>
</evidence>
<feature type="region of interest" description="Disordered" evidence="6">
    <location>
        <begin position="883"/>
        <end position="964"/>
    </location>
</feature>
<dbReference type="SUPFAM" id="SSF49265">
    <property type="entry name" value="Fibronectin type III"/>
    <property type="match status" value="1"/>
</dbReference>
<evidence type="ECO:0000259" key="9">
    <source>
        <dbReference type="PROSITE" id="PS50041"/>
    </source>
</evidence>
<evidence type="ECO:0000256" key="2">
    <source>
        <dbReference type="ARBA" id="ARBA00023136"/>
    </source>
</evidence>
<evidence type="ECO:0000313" key="13">
    <source>
        <dbReference type="Proteomes" id="UP001283361"/>
    </source>
</evidence>
<dbReference type="PROSITE" id="PS50835">
    <property type="entry name" value="IG_LIKE"/>
    <property type="match status" value="1"/>
</dbReference>
<sequence length="1031" mass="116740">MDILTQLPYLVLLLGGTVQSTAAQNLCPGYWNFHASTGTCFQVFTDDRTFDGARQACQKHLGGPDQNYPGWLAGIHDINTDAFVKSLLRQGQKAYIGLYKNTFFYWIDRTPYKSSFKGWIVGEPYYDCAFITKTSWETTDEQVKLDYICQMHAMFPKPTLGCEPMRIGATFSPLTCQVAVHESFGSFNKIEMKNSRHDRLIKCWPDMKCEKSEDFVTARISPSRTTISTTVTIDRRVTRSDDRIQWDCVYQFMTTPNGFLSTSCNMQVYNTPSDLKCRYTISEELYILCETEGVYPQAESYLEHYVDETWRGKWSWSNAEHTKYFDDNLLFYRSKFQMRITDQMNEGNHKITVVVFPSVAFSSRRKKNEASESYSFEFAISAPTKPPMFSTGNDLDIVDGKLIAMERANIHLICNVPGGNPSVFKTQIVCDNGVGDPQERDNWHSQNQKAEANFVVSRLMNKKSCTCSAQHMSRQYKATSTIELDIRYRVEISVFKLNDMQDEEIELREGETANFKCTATGNPKPNLHIFQMYNNGKSSKSLENKSNSEELFVQIKASGEMSGMYICSAHNNLNTEVQARQIHLMVKSRPKSCSRRDFDRQFSATEGREVHLEICVYAYPPISSLELARQSVLRREDYEINFKYTHSDEARAVVSVTIRAPQVFLDEFQIYTTQEGIGRSKMTFDLVPYMKPSCPESLDVVLVGRRFTTLSWQPAFDRGIPQTFSLSTLNAENKVINEQDIEDNGETVMSYNTTNLEPHSIYRFILRVKNDQGVTECPHLAVNITTEAGPASDGYSGYVTVGTVIGVVIFIIIIIVVVIIVVFILIARKKKKTKNQDNQVYSEIVKTSTHQGGKKKQDVKEMNSKGQSQSNIYNNQVAMEEKASGHNQDFIDSSEKEKFKSPKPQPSPRKSRAEGDTAITSTDANNKDNALSKEGINNGKIFNGKAKPSKSKVKKGTVKDSKATQKNSVALKEANKELVYIEVEIVPKKEGISNKHPEIVEESVTYASVNFNAIVKKEAPGETDDVVQTEL</sequence>
<dbReference type="Gene3D" id="2.60.40.10">
    <property type="entry name" value="Immunoglobulins"/>
    <property type="match status" value="2"/>
</dbReference>
<dbReference type="CDD" id="cd00037">
    <property type="entry name" value="CLECT"/>
    <property type="match status" value="1"/>
</dbReference>
<evidence type="ECO:0000256" key="1">
    <source>
        <dbReference type="ARBA" id="ARBA00004479"/>
    </source>
</evidence>
<keyword evidence="7" id="KW-1133">Transmembrane helix</keyword>